<dbReference type="GO" id="GO:0032267">
    <property type="term" value="F:tRNA(Ile)-lysidine synthase activity"/>
    <property type="evidence" value="ECO:0007669"/>
    <property type="project" value="UniProtKB-EC"/>
</dbReference>
<protein>
    <recommendedName>
        <fullName evidence="8">tRNA(Ile)-lysidine synthase</fullName>
        <ecNumber evidence="8">6.3.4.19</ecNumber>
    </recommendedName>
    <alternativeName>
        <fullName evidence="8">tRNA(Ile)-2-lysyl-cytidine synthase</fullName>
    </alternativeName>
    <alternativeName>
        <fullName evidence="8">tRNA(Ile)-lysidine synthetase</fullName>
    </alternativeName>
</protein>
<dbReference type="Gene3D" id="3.40.50.620">
    <property type="entry name" value="HUPs"/>
    <property type="match status" value="1"/>
</dbReference>
<feature type="domain" description="Lysidine-tRNA(Ile) synthetase C-terminal" evidence="9">
    <location>
        <begin position="364"/>
        <end position="436"/>
    </location>
</feature>
<keyword evidence="3 8" id="KW-0436">Ligase</keyword>
<dbReference type="SMART" id="SM00977">
    <property type="entry name" value="TilS_C"/>
    <property type="match status" value="1"/>
</dbReference>
<dbReference type="AlphaFoldDB" id="A0A0P8ALZ0"/>
<organism evidence="10 11">
    <name type="scientific">Algoriphagus marincola HL-49</name>
    <dbReference type="NCBI Taxonomy" id="1305737"/>
    <lineage>
        <taxon>Bacteria</taxon>
        <taxon>Pseudomonadati</taxon>
        <taxon>Bacteroidota</taxon>
        <taxon>Cytophagia</taxon>
        <taxon>Cytophagales</taxon>
        <taxon>Cyclobacteriaceae</taxon>
        <taxon>Algoriphagus</taxon>
    </lineage>
</organism>
<dbReference type="GO" id="GO:0006400">
    <property type="term" value="P:tRNA modification"/>
    <property type="evidence" value="ECO:0007669"/>
    <property type="project" value="UniProtKB-UniRule"/>
</dbReference>
<dbReference type="GO" id="GO:0005737">
    <property type="term" value="C:cytoplasm"/>
    <property type="evidence" value="ECO:0007669"/>
    <property type="project" value="UniProtKB-SubCell"/>
</dbReference>
<evidence type="ECO:0000256" key="1">
    <source>
        <dbReference type="ARBA" id="ARBA00004496"/>
    </source>
</evidence>
<sequence>MLTVFKEHIEKRGLLSPSKTYLLACSGGVDSMVLAHLLLEIGIPFEIGHVNFGLRGVESDADESSIEKWSKENSILFHSHHPDTKGKATDEKISIQMAARDIRYAWFDDLIKKRSLDGIVLAHHQDDQLETIFLNLLRTTGLDGIQGMADKKGYLIRPLLPFSKEEILTFAKENGITWREDASNQKTEYKRNKLRLEALPALYEVSEDAKQNLLSSFNRLQDAGKALGGLSEIWLEQNLQKDSEVESLPFRSFINQAGATTLLFYWLRSYGFNSDQAESTLHSAKNQESGKVFFSATHQLTVDREVLLLAPISEQFDPVILDEKDIELVLPEGTYELLKEPFDRKIDTSRQNAQLDLDRLSFPMTIRTWELGDKFIPLGMKNGKKVSDFLIDLKIDRWHKDQVKVLVSEGKIAWVIGHRIADWAKCDEATRVALHFKKKN</sequence>
<name>A0A0P8ALZ0_9BACT</name>
<evidence type="ECO:0000256" key="5">
    <source>
        <dbReference type="ARBA" id="ARBA00022741"/>
    </source>
</evidence>
<dbReference type="SUPFAM" id="SSF52402">
    <property type="entry name" value="Adenine nucleotide alpha hydrolases-like"/>
    <property type="match status" value="1"/>
</dbReference>
<feature type="binding site" evidence="8">
    <location>
        <begin position="26"/>
        <end position="31"/>
    </location>
    <ligand>
        <name>ATP</name>
        <dbReference type="ChEBI" id="CHEBI:30616"/>
    </ligand>
</feature>
<evidence type="ECO:0000256" key="3">
    <source>
        <dbReference type="ARBA" id="ARBA00022598"/>
    </source>
</evidence>
<dbReference type="CDD" id="cd01992">
    <property type="entry name" value="TilS_N"/>
    <property type="match status" value="1"/>
</dbReference>
<dbReference type="EMBL" id="LJXT01000038">
    <property type="protein sequence ID" value="KPQ16613.1"/>
    <property type="molecule type" value="Genomic_DNA"/>
</dbReference>
<dbReference type="NCBIfam" id="TIGR02432">
    <property type="entry name" value="lysidine_TilS_N"/>
    <property type="match status" value="1"/>
</dbReference>
<proteinExistence type="inferred from homology"/>
<dbReference type="STRING" id="1305737.GCA_000526355_03542"/>
<dbReference type="Proteomes" id="UP000050421">
    <property type="component" value="Unassembled WGS sequence"/>
</dbReference>
<dbReference type="NCBIfam" id="TIGR02433">
    <property type="entry name" value="lysidine_TilS_C"/>
    <property type="match status" value="1"/>
</dbReference>
<keyword evidence="4 8" id="KW-0819">tRNA processing</keyword>
<dbReference type="InterPro" id="IPR014729">
    <property type="entry name" value="Rossmann-like_a/b/a_fold"/>
</dbReference>
<evidence type="ECO:0000256" key="7">
    <source>
        <dbReference type="ARBA" id="ARBA00048539"/>
    </source>
</evidence>
<comment type="function">
    <text evidence="8">Ligates lysine onto the cytidine present at position 34 of the AUA codon-specific tRNA(Ile) that contains the anticodon CAU, in an ATP-dependent manner. Cytidine is converted to lysidine, thus changing the amino acid specificity of the tRNA from methionine to isoleucine.</text>
</comment>
<gene>
    <name evidence="8 10" type="primary">tilS</name>
    <name evidence="10" type="ORF">HLUCCX10_06970</name>
</gene>
<dbReference type="eggNOG" id="COG0037">
    <property type="taxonomic scope" value="Bacteria"/>
</dbReference>
<dbReference type="InterPro" id="IPR012094">
    <property type="entry name" value="tRNA_Ile_lys_synt"/>
</dbReference>
<dbReference type="Pfam" id="PF01171">
    <property type="entry name" value="ATP_bind_3"/>
    <property type="match status" value="1"/>
</dbReference>
<comment type="caution">
    <text evidence="10">The sequence shown here is derived from an EMBL/GenBank/DDBJ whole genome shotgun (WGS) entry which is preliminary data.</text>
</comment>
<dbReference type="OrthoDB" id="9807403at2"/>
<dbReference type="SUPFAM" id="SSF56037">
    <property type="entry name" value="PheT/TilS domain"/>
    <property type="match status" value="1"/>
</dbReference>
<dbReference type="GO" id="GO:0005524">
    <property type="term" value="F:ATP binding"/>
    <property type="evidence" value="ECO:0007669"/>
    <property type="project" value="UniProtKB-UniRule"/>
</dbReference>
<comment type="subcellular location">
    <subcellularLocation>
        <location evidence="1 8">Cytoplasm</location>
    </subcellularLocation>
</comment>
<comment type="domain">
    <text evidence="8">The N-terminal region contains the highly conserved SGGXDS motif, predicted to be a P-loop motif involved in ATP binding.</text>
</comment>
<keyword evidence="6 8" id="KW-0067">ATP-binding</keyword>
<evidence type="ECO:0000313" key="10">
    <source>
        <dbReference type="EMBL" id="KPQ16613.1"/>
    </source>
</evidence>
<dbReference type="PANTHER" id="PTHR43033:SF1">
    <property type="entry name" value="TRNA(ILE)-LYSIDINE SYNTHASE-RELATED"/>
    <property type="match status" value="1"/>
</dbReference>
<evidence type="ECO:0000259" key="9">
    <source>
        <dbReference type="SMART" id="SM00977"/>
    </source>
</evidence>
<dbReference type="EC" id="6.3.4.19" evidence="8"/>
<dbReference type="InterPro" id="IPR011063">
    <property type="entry name" value="TilS/TtcA_N"/>
</dbReference>
<keyword evidence="2 8" id="KW-0963">Cytoplasm</keyword>
<evidence type="ECO:0000256" key="4">
    <source>
        <dbReference type="ARBA" id="ARBA00022694"/>
    </source>
</evidence>
<keyword evidence="5 8" id="KW-0547">Nucleotide-binding</keyword>
<dbReference type="InterPro" id="IPR012795">
    <property type="entry name" value="tRNA_Ile_lys_synt_N"/>
</dbReference>
<dbReference type="InterPro" id="IPR012796">
    <property type="entry name" value="Lysidine-tRNA-synth_C"/>
</dbReference>
<evidence type="ECO:0000256" key="8">
    <source>
        <dbReference type="HAMAP-Rule" id="MF_01161"/>
    </source>
</evidence>
<reference evidence="10 11" key="1">
    <citation type="submission" date="2015-09" db="EMBL/GenBank/DDBJ databases">
        <title>Identification and resolution of microdiversity through metagenomic sequencing of parallel consortia.</title>
        <authorList>
            <person name="Nelson W.C."/>
            <person name="Romine M.F."/>
            <person name="Lindemann S.R."/>
        </authorList>
    </citation>
    <scope>NUCLEOTIDE SEQUENCE [LARGE SCALE GENOMIC DNA]</scope>
    <source>
        <strain evidence="10">HL-49</strain>
    </source>
</reference>
<dbReference type="PATRIC" id="fig|1305737.6.peg.2199"/>
<comment type="similarity">
    <text evidence="8">Belongs to the tRNA(Ile)-lysidine synthase family.</text>
</comment>
<dbReference type="PANTHER" id="PTHR43033">
    <property type="entry name" value="TRNA(ILE)-LYSIDINE SYNTHASE-RELATED"/>
    <property type="match status" value="1"/>
</dbReference>
<dbReference type="HAMAP" id="MF_01161">
    <property type="entry name" value="tRNA_Ile_lys_synt"/>
    <property type="match status" value="1"/>
</dbReference>
<evidence type="ECO:0000313" key="11">
    <source>
        <dbReference type="Proteomes" id="UP000050421"/>
    </source>
</evidence>
<evidence type="ECO:0000256" key="6">
    <source>
        <dbReference type="ARBA" id="ARBA00022840"/>
    </source>
</evidence>
<accession>A0A0P8ALZ0</accession>
<evidence type="ECO:0000256" key="2">
    <source>
        <dbReference type="ARBA" id="ARBA00022490"/>
    </source>
</evidence>
<comment type="catalytic activity">
    <reaction evidence="7 8">
        <text>cytidine(34) in tRNA(Ile2) + L-lysine + ATP = lysidine(34) in tRNA(Ile2) + AMP + diphosphate + H(+)</text>
        <dbReference type="Rhea" id="RHEA:43744"/>
        <dbReference type="Rhea" id="RHEA-COMP:10625"/>
        <dbReference type="Rhea" id="RHEA-COMP:10670"/>
        <dbReference type="ChEBI" id="CHEBI:15378"/>
        <dbReference type="ChEBI" id="CHEBI:30616"/>
        <dbReference type="ChEBI" id="CHEBI:32551"/>
        <dbReference type="ChEBI" id="CHEBI:33019"/>
        <dbReference type="ChEBI" id="CHEBI:82748"/>
        <dbReference type="ChEBI" id="CHEBI:83665"/>
        <dbReference type="ChEBI" id="CHEBI:456215"/>
        <dbReference type="EC" id="6.3.4.19"/>
    </reaction>
</comment>
<dbReference type="Pfam" id="PF11734">
    <property type="entry name" value="TilS_C"/>
    <property type="match status" value="1"/>
</dbReference>